<dbReference type="PANTHER" id="PTHR45818:SF3">
    <property type="entry name" value="PROTEIN VAV"/>
    <property type="match status" value="1"/>
</dbReference>
<dbReference type="CDD" id="cd00174">
    <property type="entry name" value="SH3"/>
    <property type="match status" value="2"/>
</dbReference>
<keyword evidence="1 3" id="KW-0728">SH3 domain</keyword>
<reference evidence="7" key="3">
    <citation type="submission" date="2024-02" db="UniProtKB">
        <authorList>
            <consortium name="WormBaseParasite"/>
        </authorList>
    </citation>
    <scope>IDENTIFICATION</scope>
    <source>
        <strain evidence="7">pt0022</strain>
    </source>
</reference>
<dbReference type="AlphaFoldDB" id="A0AAF5Q6X4"/>
<evidence type="ECO:0000256" key="1">
    <source>
        <dbReference type="ARBA" id="ARBA00022443"/>
    </source>
</evidence>
<evidence type="ECO:0000259" key="5">
    <source>
        <dbReference type="PROSITE" id="PS50002"/>
    </source>
</evidence>
<dbReference type="SUPFAM" id="SSF55550">
    <property type="entry name" value="SH2 domain"/>
    <property type="match status" value="1"/>
</dbReference>
<keyword evidence="2" id="KW-0727">SH2 domain</keyword>
<sequence>LALLRTSPFYYSADCKRNLHRSCLSMSKCPGVGPITTRTQIPNRRKHAASLQPHECVRAVQSFHSNDPLFLSFEMNDLIEIIQRNVDGTIMGRIVAFPNRAGLIQPEIVRRFRISTSSLHMGSSTGSSLSSVKLSSPIEYNDPWFISSPQLQLPLTNGRRKPSSSIENMFLPRKSQSQDYINTEVVGQQWYRGPMKRWDSEELLRGTPDGTFLVRFSSAQQKYVISIRENNLRESFETLNTTLRHSYTDKQSYIALHNFEASEPNFLTLVVGQKVYVISRTGENRGWWKGRSGNRIGYFPLAYVAPAEEA</sequence>
<dbReference type="Pfam" id="PF00018">
    <property type="entry name" value="SH3_1"/>
    <property type="match status" value="1"/>
</dbReference>
<dbReference type="WBParaSite" id="mrna-Wban_10988">
    <property type="protein sequence ID" value="mrna-Wban_10988"/>
    <property type="gene ID" value="Wban_10988"/>
</dbReference>
<dbReference type="SMART" id="SM00326">
    <property type="entry name" value="SH3"/>
    <property type="match status" value="2"/>
</dbReference>
<dbReference type="PROSITE" id="PS50001">
    <property type="entry name" value="SH2"/>
    <property type="match status" value="1"/>
</dbReference>
<dbReference type="GO" id="GO:0016477">
    <property type="term" value="P:cell migration"/>
    <property type="evidence" value="ECO:0007669"/>
    <property type="project" value="TreeGrafter"/>
</dbReference>
<protein>
    <recommendedName>
        <fullName evidence="8">SH3 domain-containing protein</fullName>
    </recommendedName>
</protein>
<feature type="domain" description="SH3" evidence="5">
    <location>
        <begin position="52"/>
        <end position="114"/>
    </location>
</feature>
<dbReference type="SUPFAM" id="SSF50044">
    <property type="entry name" value="SH3-domain"/>
    <property type="match status" value="2"/>
</dbReference>
<evidence type="ECO:0008006" key="8">
    <source>
        <dbReference type="Google" id="ProtNLM"/>
    </source>
</evidence>
<dbReference type="SMART" id="SM00252">
    <property type="entry name" value="SH2"/>
    <property type="match status" value="1"/>
</dbReference>
<reference evidence="6" key="1">
    <citation type="submission" date="2015-03" db="EMBL/GenBank/DDBJ databases">
        <title>Wuchereria bancrofti Genome Sequencing Papua New Guinea Strain.</title>
        <authorList>
            <person name="Small S.T."/>
            <person name="Serre D."/>
            <person name="Zimmerman P.A."/>
        </authorList>
    </citation>
    <scope>NUCLEOTIDE SEQUENCE [LARGE SCALE GENOMIC DNA]</scope>
    <source>
        <strain evidence="6">pt0022</strain>
    </source>
</reference>
<evidence type="ECO:0000259" key="4">
    <source>
        <dbReference type="PROSITE" id="PS50001"/>
    </source>
</evidence>
<dbReference type="Pfam" id="PF00017">
    <property type="entry name" value="SH2"/>
    <property type="match status" value="1"/>
</dbReference>
<reference evidence="6" key="2">
    <citation type="journal article" date="2016" name="Mol. Ecol.">
        <title>Population genomics of the filarial nematode parasite Wuchereria bancrofti from mosquitoes.</title>
        <authorList>
            <person name="Small S.T."/>
            <person name="Reimer L.J."/>
            <person name="Tisch D.J."/>
            <person name="King C.L."/>
            <person name="Christensen B.M."/>
            <person name="Siba P.M."/>
            <person name="Kazura J.W."/>
            <person name="Serre D."/>
            <person name="Zimmerman P.A."/>
        </authorList>
    </citation>
    <scope>NUCLEOTIDE SEQUENCE</scope>
    <source>
        <strain evidence="6">pt0022</strain>
    </source>
</reference>
<dbReference type="InterPro" id="IPR036028">
    <property type="entry name" value="SH3-like_dom_sf"/>
</dbReference>
<proteinExistence type="predicted"/>
<dbReference type="Gene3D" id="2.30.30.40">
    <property type="entry name" value="SH3 Domains"/>
    <property type="match status" value="1"/>
</dbReference>
<dbReference type="InterPro" id="IPR000980">
    <property type="entry name" value="SH2"/>
</dbReference>
<dbReference type="Gene3D" id="3.30.505.10">
    <property type="entry name" value="SH2 domain"/>
    <property type="match status" value="1"/>
</dbReference>
<feature type="domain" description="SH3" evidence="5">
    <location>
        <begin position="248"/>
        <end position="309"/>
    </location>
</feature>
<accession>A0AAF5Q6X4</accession>
<dbReference type="PANTHER" id="PTHR45818">
    <property type="entry name" value="PROTEIN VAV"/>
    <property type="match status" value="1"/>
</dbReference>
<evidence type="ECO:0000313" key="6">
    <source>
        <dbReference type="Proteomes" id="UP000093561"/>
    </source>
</evidence>
<dbReference type="Proteomes" id="UP000093561">
    <property type="component" value="Unassembled WGS sequence"/>
</dbReference>
<evidence type="ECO:0000256" key="3">
    <source>
        <dbReference type="PROSITE-ProRule" id="PRU00192"/>
    </source>
</evidence>
<dbReference type="GO" id="GO:0005085">
    <property type="term" value="F:guanyl-nucleotide exchange factor activity"/>
    <property type="evidence" value="ECO:0007669"/>
    <property type="project" value="TreeGrafter"/>
</dbReference>
<dbReference type="InterPro" id="IPR001452">
    <property type="entry name" value="SH3_domain"/>
</dbReference>
<feature type="domain" description="SH2" evidence="4">
    <location>
        <begin position="190"/>
        <end position="245"/>
    </location>
</feature>
<evidence type="ECO:0000256" key="2">
    <source>
        <dbReference type="PROSITE-ProRule" id="PRU00191"/>
    </source>
</evidence>
<dbReference type="InterPro" id="IPR036860">
    <property type="entry name" value="SH2_dom_sf"/>
</dbReference>
<dbReference type="GO" id="GO:0005737">
    <property type="term" value="C:cytoplasm"/>
    <property type="evidence" value="ECO:0007669"/>
    <property type="project" value="TreeGrafter"/>
</dbReference>
<organism evidence="6 7">
    <name type="scientific">Wuchereria bancrofti</name>
    <dbReference type="NCBI Taxonomy" id="6293"/>
    <lineage>
        <taxon>Eukaryota</taxon>
        <taxon>Metazoa</taxon>
        <taxon>Ecdysozoa</taxon>
        <taxon>Nematoda</taxon>
        <taxon>Chromadorea</taxon>
        <taxon>Rhabditida</taxon>
        <taxon>Spirurina</taxon>
        <taxon>Spiruromorpha</taxon>
        <taxon>Filarioidea</taxon>
        <taxon>Onchocercidae</taxon>
        <taxon>Wuchereria</taxon>
    </lineage>
</organism>
<evidence type="ECO:0000313" key="7">
    <source>
        <dbReference type="WBParaSite" id="mrna-Wban_10988"/>
    </source>
</evidence>
<dbReference type="PROSITE" id="PS50002">
    <property type="entry name" value="SH3"/>
    <property type="match status" value="2"/>
</dbReference>
<name>A0AAF5Q6X4_WUCBA</name>